<sequence>MTGRICGTGSFIPEYCMDNEEFSGMVDTSDAWIRERTGIVRRHIARAETVAFMAAEAGKRALENAAVEVAKLELIIVATFSAEAVLPSVACEVQKEIGAKKAVCFDINAACTGFLFAYQTAQAYIAAGIYRKILLIGAEKLSSRVDWTDRGTCILFGDGAGAVVLKAEGGELLPMCAYSDGESSKALTCREPELTIKMDGRRVFEFAVRRVPEAIAEVLEKSQLKKEDIRFFLLHQANERIVAAVAKRLSVEAERFPMNLSEYGNTSAASIPILLDELNRSGRLRRGNHLILAGFGAGLSWGASLIKW</sequence>
<feature type="active site" evidence="14">
    <location>
        <position position="265"/>
    </location>
</feature>
<gene>
    <name evidence="14" type="primary">fabH</name>
    <name evidence="17" type="ORF">ASU35_03010</name>
</gene>
<dbReference type="PANTHER" id="PTHR43091:SF1">
    <property type="entry name" value="BETA-KETOACYL-[ACYL-CARRIER-PROTEIN] SYNTHASE III, CHLOROPLASTIC"/>
    <property type="match status" value="1"/>
</dbReference>
<dbReference type="RefSeq" id="WP_058353428.1">
    <property type="nucleotide sequence ID" value="NZ_CABMMD010000175.1"/>
</dbReference>
<evidence type="ECO:0000256" key="7">
    <source>
        <dbReference type="ARBA" id="ARBA00023160"/>
    </source>
</evidence>
<evidence type="ECO:0000256" key="8">
    <source>
        <dbReference type="ARBA" id="ARBA00023268"/>
    </source>
</evidence>
<dbReference type="EMBL" id="LNAM01000175">
    <property type="protein sequence ID" value="KSV58387.1"/>
    <property type="molecule type" value="Genomic_DNA"/>
</dbReference>
<reference evidence="17 18" key="1">
    <citation type="submission" date="2015-11" db="EMBL/GenBank/DDBJ databases">
        <title>Butyribacter intestini gen. nov., sp. nov., a butyric acid-producing bacterium of the family Lachnospiraceae isolated from the human faeces.</title>
        <authorList>
            <person name="Zou Y."/>
            <person name="Xue W."/>
            <person name="Luo G."/>
            <person name="Lv M."/>
        </authorList>
    </citation>
    <scope>NUCLEOTIDE SEQUENCE [LARGE SCALE GENOMIC DNA]</scope>
    <source>
        <strain evidence="17 18">ACET-33324</strain>
    </source>
</reference>
<keyword evidence="8 14" id="KW-0511">Multifunctional enzyme</keyword>
<evidence type="ECO:0000256" key="6">
    <source>
        <dbReference type="ARBA" id="ARBA00023098"/>
    </source>
</evidence>
<dbReference type="FunFam" id="3.40.47.10:FF:000004">
    <property type="entry name" value="3-oxoacyl-[acyl-carrier-protein] synthase 3"/>
    <property type="match status" value="1"/>
</dbReference>
<evidence type="ECO:0000256" key="3">
    <source>
        <dbReference type="ARBA" id="ARBA00022516"/>
    </source>
</evidence>
<dbReference type="InterPro" id="IPR013751">
    <property type="entry name" value="ACP_syn_III_N"/>
</dbReference>
<feature type="active site" evidence="14">
    <location>
        <position position="111"/>
    </location>
</feature>
<comment type="subcellular location">
    <subcellularLocation>
        <location evidence="14">Cytoplasm</location>
    </subcellularLocation>
</comment>
<keyword evidence="6 14" id="KW-0443">Lipid metabolism</keyword>
<evidence type="ECO:0000256" key="1">
    <source>
        <dbReference type="ARBA" id="ARBA00005194"/>
    </source>
</evidence>
<dbReference type="GO" id="GO:0005737">
    <property type="term" value="C:cytoplasm"/>
    <property type="evidence" value="ECO:0007669"/>
    <property type="project" value="UniProtKB-SubCell"/>
</dbReference>
<comment type="function">
    <text evidence="14">Catalyzes the condensation reaction of fatty acid synthesis by the addition to an acyl acceptor of two carbons from malonyl-ACP. Catalyzes the first condensation reaction which initiates fatty acid synthesis and may therefore play a role in governing the total rate of fatty acid production. Possesses both acetoacetyl-ACP synthase and acetyl transacylase activities. Its substrate specificity determines the biosynthesis of branched-chain and/or straight-chain of fatty acids.</text>
</comment>
<comment type="caution">
    <text evidence="17">The sequence shown here is derived from an EMBL/GenBank/DDBJ whole genome shotgun (WGS) entry which is preliminary data.</text>
</comment>
<comment type="catalytic activity">
    <reaction evidence="13">
        <text>3-methylbutanoyl-CoA + malonyl-[ACP] + H(+) = 5-methyl-3-oxohexanoyl-[ACP] + CO2 + CoA</text>
        <dbReference type="Rhea" id="RHEA:42272"/>
        <dbReference type="Rhea" id="RHEA-COMP:9623"/>
        <dbReference type="Rhea" id="RHEA-COMP:9941"/>
        <dbReference type="ChEBI" id="CHEBI:15378"/>
        <dbReference type="ChEBI" id="CHEBI:16526"/>
        <dbReference type="ChEBI" id="CHEBI:57287"/>
        <dbReference type="ChEBI" id="CHEBI:57345"/>
        <dbReference type="ChEBI" id="CHEBI:78449"/>
        <dbReference type="ChEBI" id="CHEBI:78822"/>
        <dbReference type="EC" id="2.3.1.300"/>
    </reaction>
    <physiologicalReaction direction="left-to-right" evidence="13">
        <dbReference type="Rhea" id="RHEA:42273"/>
    </physiologicalReaction>
</comment>
<keyword evidence="5 14" id="KW-0276">Fatty acid metabolism</keyword>
<evidence type="ECO:0000313" key="18">
    <source>
        <dbReference type="Proteomes" id="UP000054874"/>
    </source>
</evidence>
<dbReference type="InterPro" id="IPR013747">
    <property type="entry name" value="ACP_syn_III_C"/>
</dbReference>
<comment type="catalytic activity">
    <reaction evidence="12">
        <text>2-methylpropanoyl-CoA + malonyl-[ACP] + H(+) = 4-methyl-3-oxopentanoyl-[ACP] + CO2 + CoA</text>
        <dbReference type="Rhea" id="RHEA:42268"/>
        <dbReference type="Rhea" id="RHEA-COMP:9623"/>
        <dbReference type="Rhea" id="RHEA-COMP:9940"/>
        <dbReference type="ChEBI" id="CHEBI:15378"/>
        <dbReference type="ChEBI" id="CHEBI:16526"/>
        <dbReference type="ChEBI" id="CHEBI:57287"/>
        <dbReference type="ChEBI" id="CHEBI:57338"/>
        <dbReference type="ChEBI" id="CHEBI:78449"/>
        <dbReference type="ChEBI" id="CHEBI:78820"/>
        <dbReference type="EC" id="2.3.1.300"/>
    </reaction>
    <physiologicalReaction direction="left-to-right" evidence="12">
        <dbReference type="Rhea" id="RHEA:42269"/>
    </physiologicalReaction>
</comment>
<dbReference type="Gene3D" id="3.40.47.10">
    <property type="match status" value="1"/>
</dbReference>
<evidence type="ECO:0000256" key="10">
    <source>
        <dbReference type="ARBA" id="ARBA00051096"/>
    </source>
</evidence>
<evidence type="ECO:0000256" key="12">
    <source>
        <dbReference type="ARBA" id="ARBA00052467"/>
    </source>
</evidence>
<evidence type="ECO:0000259" key="15">
    <source>
        <dbReference type="Pfam" id="PF08541"/>
    </source>
</evidence>
<feature type="active site" evidence="14">
    <location>
        <position position="235"/>
    </location>
</feature>
<dbReference type="GO" id="GO:0033818">
    <property type="term" value="F:beta-ketoacyl-acyl-carrier-protein synthase III activity"/>
    <property type="evidence" value="ECO:0007669"/>
    <property type="project" value="UniProtKB-UniRule"/>
</dbReference>
<dbReference type="EC" id="2.3.1.180" evidence="14"/>
<evidence type="ECO:0000256" key="5">
    <source>
        <dbReference type="ARBA" id="ARBA00022832"/>
    </source>
</evidence>
<comment type="catalytic activity">
    <reaction evidence="10">
        <text>malonyl-[ACP] + acetyl-CoA + H(+) = 3-oxobutanoyl-[ACP] + CO2 + CoA</text>
        <dbReference type="Rhea" id="RHEA:12080"/>
        <dbReference type="Rhea" id="RHEA-COMP:9623"/>
        <dbReference type="Rhea" id="RHEA-COMP:9625"/>
        <dbReference type="ChEBI" id="CHEBI:15378"/>
        <dbReference type="ChEBI" id="CHEBI:16526"/>
        <dbReference type="ChEBI" id="CHEBI:57287"/>
        <dbReference type="ChEBI" id="CHEBI:57288"/>
        <dbReference type="ChEBI" id="CHEBI:78449"/>
        <dbReference type="ChEBI" id="CHEBI:78450"/>
        <dbReference type="EC" id="2.3.1.180"/>
    </reaction>
    <physiologicalReaction direction="left-to-right" evidence="10">
        <dbReference type="Rhea" id="RHEA:12081"/>
    </physiologicalReaction>
</comment>
<dbReference type="UniPathway" id="UPA00094"/>
<evidence type="ECO:0000256" key="4">
    <source>
        <dbReference type="ARBA" id="ARBA00022679"/>
    </source>
</evidence>
<keyword evidence="18" id="KW-1185">Reference proteome</keyword>
<evidence type="ECO:0000256" key="11">
    <source>
        <dbReference type="ARBA" id="ARBA00052407"/>
    </source>
</evidence>
<evidence type="ECO:0000313" key="17">
    <source>
        <dbReference type="EMBL" id="KSV58387.1"/>
    </source>
</evidence>
<feature type="domain" description="Beta-ketoacyl-[acyl-carrier-protein] synthase III C-terminal" evidence="15">
    <location>
        <begin position="219"/>
        <end position="308"/>
    </location>
</feature>
<accession>A0A0V8QDB5</accession>
<evidence type="ECO:0000256" key="9">
    <source>
        <dbReference type="ARBA" id="ARBA00023315"/>
    </source>
</evidence>
<dbReference type="HAMAP" id="MF_01815">
    <property type="entry name" value="FabH"/>
    <property type="match status" value="1"/>
</dbReference>
<comment type="similarity">
    <text evidence="2 14">Belongs to the thiolase-like superfamily. FabH family.</text>
</comment>
<comment type="catalytic activity">
    <reaction evidence="11">
        <text>(2S)-2-methylbutanoyl-CoA + malonyl-[ACP] + H(+) = (4S)-4-methyl-3-oxohexanoyl-[ACP] + CO2 + CoA</text>
        <dbReference type="Rhea" id="RHEA:42276"/>
        <dbReference type="Rhea" id="RHEA-COMP:9623"/>
        <dbReference type="Rhea" id="RHEA-COMP:17148"/>
        <dbReference type="ChEBI" id="CHEBI:15378"/>
        <dbReference type="ChEBI" id="CHEBI:16526"/>
        <dbReference type="ChEBI" id="CHEBI:57287"/>
        <dbReference type="ChEBI" id="CHEBI:78449"/>
        <dbReference type="ChEBI" id="CHEBI:88166"/>
        <dbReference type="ChEBI" id="CHEBI:167462"/>
        <dbReference type="EC" id="2.3.1.300"/>
    </reaction>
    <physiologicalReaction direction="left-to-right" evidence="11">
        <dbReference type="Rhea" id="RHEA:42277"/>
    </physiologicalReaction>
</comment>
<dbReference type="Proteomes" id="UP000054874">
    <property type="component" value="Unassembled WGS sequence"/>
</dbReference>
<comment type="pathway">
    <text evidence="1 14">Lipid metabolism; fatty acid biosynthesis.</text>
</comment>
<dbReference type="NCBIfam" id="TIGR00747">
    <property type="entry name" value="fabH"/>
    <property type="match status" value="1"/>
</dbReference>
<keyword evidence="9 14" id="KW-0012">Acyltransferase</keyword>
<dbReference type="NCBIfam" id="NF006829">
    <property type="entry name" value="PRK09352.1"/>
    <property type="match status" value="1"/>
</dbReference>
<keyword evidence="4 14" id="KW-0808">Transferase</keyword>
<keyword evidence="3 14" id="KW-0444">Lipid biosynthesis</keyword>
<dbReference type="Pfam" id="PF08541">
    <property type="entry name" value="ACP_syn_III_C"/>
    <property type="match status" value="1"/>
</dbReference>
<evidence type="ECO:0000256" key="13">
    <source>
        <dbReference type="ARBA" id="ARBA00052985"/>
    </source>
</evidence>
<dbReference type="InterPro" id="IPR004655">
    <property type="entry name" value="FabH"/>
</dbReference>
<dbReference type="STRING" id="290052.ASU35_03010"/>
<comment type="domain">
    <text evidence="14">The last Arg residue of the ACP-binding site is essential for the weak association between ACP/AcpP and FabH.</text>
</comment>
<dbReference type="AlphaFoldDB" id="A0A0V8QDB5"/>
<proteinExistence type="inferred from homology"/>
<feature type="region of interest" description="ACP-binding" evidence="14">
    <location>
        <begin position="236"/>
        <end position="240"/>
    </location>
</feature>
<name>A0A0V8QDB5_9FIRM</name>
<feature type="domain" description="Beta-ketoacyl-[acyl-carrier-protein] synthase III N-terminal" evidence="16">
    <location>
        <begin position="105"/>
        <end position="181"/>
    </location>
</feature>
<evidence type="ECO:0000259" key="16">
    <source>
        <dbReference type="Pfam" id="PF08545"/>
    </source>
</evidence>
<dbReference type="Pfam" id="PF08545">
    <property type="entry name" value="ACP_syn_III"/>
    <property type="match status" value="1"/>
</dbReference>
<evidence type="ECO:0000256" key="2">
    <source>
        <dbReference type="ARBA" id="ARBA00008642"/>
    </source>
</evidence>
<protein>
    <recommendedName>
        <fullName evidence="14">Beta-ketoacyl-[acyl-carrier-protein] synthase III</fullName>
        <shortName evidence="14">Beta-ketoacyl-ACP synthase III</shortName>
        <shortName evidence="14">KAS III</shortName>
        <ecNumber evidence="14">2.3.1.180</ecNumber>
    </recommendedName>
    <alternativeName>
        <fullName evidence="14">3-oxoacyl-[acyl-carrier-protein] synthase 3</fullName>
    </alternativeName>
    <alternativeName>
        <fullName evidence="14">3-oxoacyl-[acyl-carrier-protein] synthase III</fullName>
    </alternativeName>
</protein>
<dbReference type="PANTHER" id="PTHR43091">
    <property type="entry name" value="3-OXOACYL-[ACYL-CARRIER-PROTEIN] SYNTHASE"/>
    <property type="match status" value="1"/>
</dbReference>
<organism evidence="17 18">
    <name type="scientific">Acetivibrio ethanolgignens</name>
    <dbReference type="NCBI Taxonomy" id="290052"/>
    <lineage>
        <taxon>Bacteria</taxon>
        <taxon>Bacillati</taxon>
        <taxon>Bacillota</taxon>
        <taxon>Clostridia</taxon>
        <taxon>Eubacteriales</taxon>
        <taxon>Oscillospiraceae</taxon>
        <taxon>Acetivibrio</taxon>
    </lineage>
</organism>
<dbReference type="SUPFAM" id="SSF53901">
    <property type="entry name" value="Thiolase-like"/>
    <property type="match status" value="1"/>
</dbReference>
<keyword evidence="7 14" id="KW-0275">Fatty acid biosynthesis</keyword>
<dbReference type="GO" id="GO:0006633">
    <property type="term" value="P:fatty acid biosynthetic process"/>
    <property type="evidence" value="ECO:0007669"/>
    <property type="project" value="UniProtKB-UniRule"/>
</dbReference>
<dbReference type="CDD" id="cd00830">
    <property type="entry name" value="KAS_III"/>
    <property type="match status" value="1"/>
</dbReference>
<keyword evidence="14" id="KW-0963">Cytoplasm</keyword>
<evidence type="ECO:0000256" key="14">
    <source>
        <dbReference type="HAMAP-Rule" id="MF_01815"/>
    </source>
</evidence>
<dbReference type="OrthoDB" id="9815506at2"/>
<comment type="subunit">
    <text evidence="14">Homodimer.</text>
</comment>
<dbReference type="GO" id="GO:0004315">
    <property type="term" value="F:3-oxoacyl-[acyl-carrier-protein] synthase activity"/>
    <property type="evidence" value="ECO:0007669"/>
    <property type="project" value="InterPro"/>
</dbReference>
<dbReference type="InterPro" id="IPR016039">
    <property type="entry name" value="Thiolase-like"/>
</dbReference>